<organism evidence="1 2">
    <name type="scientific">Geomesophilobacter sediminis</name>
    <dbReference type="NCBI Taxonomy" id="2798584"/>
    <lineage>
        <taxon>Bacteria</taxon>
        <taxon>Pseudomonadati</taxon>
        <taxon>Thermodesulfobacteriota</taxon>
        <taxon>Desulfuromonadia</taxon>
        <taxon>Geobacterales</taxon>
        <taxon>Geobacteraceae</taxon>
        <taxon>Geomesophilobacter</taxon>
    </lineage>
</organism>
<protein>
    <submittedName>
        <fullName evidence="1">VWA domain-containing protein</fullName>
    </submittedName>
</protein>
<sequence length="392" mass="45253">MLIGFFLRLKEAKIPVSLNEFLTLHAALQQRISFGSVEEFYYLARLCLVKDESNYDRFDRVFASYFQGVASLLEMVEGEIPEHWLRLLTQRHLTEEEKREIQALGGLDRLLETLKQRLEEQKDRHQEGGKWIGTGGTSPFGAQGFNPEGIRIGQEKSRHRRAVKVWEKRDFKDLDASAELGTRNLKVALRRLRHFAREGAEEELDLSGTIGATARNAGFLDLKMVPQRHNKVKVLLFLDVGGSMDDHVELCAQLFSAARTEFKHLEYFYFHNFIYERVWRDNRRRWDLQHPTEAVIRHFGPDYKVIIVGDASMSMYEILTAGGSVEHLNPEPGSAWLGRLLGHYRKAVWINPVPQREWGHTESISVTAKLMQGRMYPLTPEGLDRAMQFLNS</sequence>
<dbReference type="PANTHER" id="PTHR39338">
    <property type="entry name" value="BLL5662 PROTEIN-RELATED"/>
    <property type="match status" value="1"/>
</dbReference>
<keyword evidence="2" id="KW-1185">Reference proteome</keyword>
<comment type="caution">
    <text evidence="1">The sequence shown here is derived from an EMBL/GenBank/DDBJ whole genome shotgun (WGS) entry which is preliminary data.</text>
</comment>
<evidence type="ECO:0000313" key="2">
    <source>
        <dbReference type="Proteomes" id="UP000636888"/>
    </source>
</evidence>
<proteinExistence type="predicted"/>
<dbReference type="PANTHER" id="PTHR39338:SF7">
    <property type="entry name" value="BLL6692 PROTEIN"/>
    <property type="match status" value="1"/>
</dbReference>
<dbReference type="RefSeq" id="WP_199386028.1">
    <property type="nucleotide sequence ID" value="NZ_JAEMHM010000020.1"/>
</dbReference>
<dbReference type="InterPro" id="IPR008912">
    <property type="entry name" value="Uncharacterised_CoxE"/>
</dbReference>
<dbReference type="EMBL" id="JAEMHM010000020">
    <property type="protein sequence ID" value="MBJ6727113.1"/>
    <property type="molecule type" value="Genomic_DNA"/>
</dbReference>
<evidence type="ECO:0000313" key="1">
    <source>
        <dbReference type="EMBL" id="MBJ6727113.1"/>
    </source>
</evidence>
<gene>
    <name evidence="1" type="ORF">JFN93_20575</name>
</gene>
<name>A0A8J7M2I4_9BACT</name>
<dbReference type="Pfam" id="PF05762">
    <property type="entry name" value="VWA_CoxE"/>
    <property type="match status" value="1"/>
</dbReference>
<dbReference type="Proteomes" id="UP000636888">
    <property type="component" value="Unassembled WGS sequence"/>
</dbReference>
<reference evidence="1" key="1">
    <citation type="submission" date="2020-12" db="EMBL/GenBank/DDBJ databases">
        <title>Geomonas sp. Red875, isolated from river sediment.</title>
        <authorList>
            <person name="Xu Z."/>
            <person name="Zhang Z."/>
            <person name="Masuda Y."/>
            <person name="Itoh H."/>
            <person name="Senoo K."/>
        </authorList>
    </citation>
    <scope>NUCLEOTIDE SEQUENCE</scope>
    <source>
        <strain evidence="1">Red875</strain>
    </source>
</reference>
<accession>A0A8J7M2I4</accession>
<dbReference type="AlphaFoldDB" id="A0A8J7M2I4"/>